<accession>A0A3G5A395</accession>
<protein>
    <submittedName>
        <fullName evidence="1">Uncharacterized protein</fullName>
    </submittedName>
</protein>
<name>A0A3G5A395_9VIRU</name>
<sequence length="337" mass="38567">MAHLTVAKGELQALTIQHKFLGRQIGALECMLSWPSVDRPLFHKMRDLCKGGFVEISIRHKDPSQRPHPVKFLSTVQKVPCPATLRDIMGSMAENVMAQTTLMTVRTARHKQKQKAFEEDMKKLLHLRTQIRLRFESIDDSLKEGFCDQKLVLRSGQMAGIFNPRNRIITTFAPGEQDKLMKLFARNPKSRILEKCSREHKIAVENCVFLEMAQPHVCFRRGGVFTILKVIGDVFILVNTFTVNQIEKNETVTMVSMNERHLFLVIRNITLWIDIVTGLEVEKSPHNMTSDIVWLPELALRLIPPTASEKTENEARLSKILITFPAVLVNLCIQFLM</sequence>
<gene>
    <name evidence="1" type="ORF">Harvfovirus52_4</name>
</gene>
<organism evidence="1">
    <name type="scientific">Harvfovirus sp</name>
    <dbReference type="NCBI Taxonomy" id="2487768"/>
    <lineage>
        <taxon>Viruses</taxon>
        <taxon>Varidnaviria</taxon>
        <taxon>Bamfordvirae</taxon>
        <taxon>Nucleocytoviricota</taxon>
        <taxon>Megaviricetes</taxon>
        <taxon>Imitervirales</taxon>
        <taxon>Mimiviridae</taxon>
        <taxon>Klosneuvirinae</taxon>
    </lineage>
</organism>
<proteinExistence type="predicted"/>
<reference evidence="1" key="1">
    <citation type="submission" date="2018-10" db="EMBL/GenBank/DDBJ databases">
        <title>Hidden diversity of soil giant viruses.</title>
        <authorList>
            <person name="Schulz F."/>
            <person name="Alteio L."/>
            <person name="Goudeau D."/>
            <person name="Ryan E.M."/>
            <person name="Malmstrom R.R."/>
            <person name="Blanchard J."/>
            <person name="Woyke T."/>
        </authorList>
    </citation>
    <scope>NUCLEOTIDE SEQUENCE</scope>
    <source>
        <strain evidence="1">HAV1</strain>
    </source>
</reference>
<dbReference type="EMBL" id="MK072294">
    <property type="protein sequence ID" value="AYV81686.1"/>
    <property type="molecule type" value="Genomic_DNA"/>
</dbReference>
<evidence type="ECO:0000313" key="1">
    <source>
        <dbReference type="EMBL" id="AYV81686.1"/>
    </source>
</evidence>